<feature type="short sequence motif" description="TonB box" evidence="15">
    <location>
        <begin position="55"/>
        <end position="61"/>
    </location>
</feature>
<evidence type="ECO:0000256" key="13">
    <source>
        <dbReference type="ARBA" id="ARBA00023237"/>
    </source>
</evidence>
<keyword evidence="13 14" id="KW-0998">Cell outer membrane</keyword>
<evidence type="ECO:0000256" key="10">
    <source>
        <dbReference type="ARBA" id="ARBA00023077"/>
    </source>
</evidence>
<keyword evidence="12 20" id="KW-0675">Receptor</keyword>
<feature type="domain" description="TonB-dependent receptor-like beta-barrel" evidence="18">
    <location>
        <begin position="250"/>
        <end position="691"/>
    </location>
</feature>
<dbReference type="InterPro" id="IPR000531">
    <property type="entry name" value="Beta-barrel_TonB"/>
</dbReference>
<evidence type="ECO:0000256" key="17">
    <source>
        <dbReference type="SAM" id="SignalP"/>
    </source>
</evidence>
<dbReference type="InterPro" id="IPR010916">
    <property type="entry name" value="TonB_box_CS"/>
</dbReference>
<reference evidence="21 22" key="2">
    <citation type="submission" date="2017-08" db="EMBL/GenBank/DDBJ databases">
        <authorList>
            <person name="de Groot N.N."/>
        </authorList>
    </citation>
    <scope>NUCLEOTIDE SEQUENCE [LARGE SCALE GENOMIC DNA]</scope>
    <source>
        <strain evidence="21">Orrdi1</strain>
    </source>
</reference>
<evidence type="ECO:0000256" key="5">
    <source>
        <dbReference type="ARBA" id="ARBA00022496"/>
    </source>
</evidence>
<evidence type="ECO:0000256" key="11">
    <source>
        <dbReference type="ARBA" id="ARBA00023136"/>
    </source>
</evidence>
<evidence type="ECO:0000313" key="20">
    <source>
        <dbReference type="EMBL" id="SBT26422.1"/>
    </source>
</evidence>
<dbReference type="Proteomes" id="UP000078558">
    <property type="component" value="Chromosome I"/>
</dbReference>
<dbReference type="PANTHER" id="PTHR32552:SF89">
    <property type="entry name" value="CATECHOLATE SIDEROPHORE RECEPTOR FIU"/>
    <property type="match status" value="1"/>
</dbReference>
<feature type="chain" id="PRO_5015062644" evidence="17">
    <location>
        <begin position="44"/>
        <end position="729"/>
    </location>
</feature>
<dbReference type="Gene3D" id="2.170.130.10">
    <property type="entry name" value="TonB-dependent receptor, plug domain"/>
    <property type="match status" value="1"/>
</dbReference>
<evidence type="ECO:0000256" key="12">
    <source>
        <dbReference type="ARBA" id="ARBA00023170"/>
    </source>
</evidence>
<dbReference type="InterPro" id="IPR037066">
    <property type="entry name" value="Plug_dom_sf"/>
</dbReference>
<organism evidence="20 22">
    <name type="scientific">Orrella dioscoreae</name>
    <dbReference type="NCBI Taxonomy" id="1851544"/>
    <lineage>
        <taxon>Bacteria</taxon>
        <taxon>Pseudomonadati</taxon>
        <taxon>Pseudomonadota</taxon>
        <taxon>Betaproteobacteria</taxon>
        <taxon>Burkholderiales</taxon>
        <taxon>Alcaligenaceae</taxon>
        <taxon>Orrella</taxon>
    </lineage>
</organism>
<dbReference type="InterPro" id="IPR036942">
    <property type="entry name" value="Beta-barrel_TonB_sf"/>
</dbReference>
<evidence type="ECO:0000256" key="14">
    <source>
        <dbReference type="PROSITE-ProRule" id="PRU01360"/>
    </source>
</evidence>
<keyword evidence="4 14" id="KW-1134">Transmembrane beta strand</keyword>
<evidence type="ECO:0000256" key="9">
    <source>
        <dbReference type="ARBA" id="ARBA00023065"/>
    </source>
</evidence>
<sequence>MTPERSAPQARPVFVFHSSWRLRPGALAVALLAGGLSAAHAQAAQPSPEPNTLDTIVVSGSYGAISSFMAPYSVDSVDASQIATGQLRINASEALARVPGLVVQNRQNYAQDLQISSRGFGAQTPFGVRGLKLITDGIPASTPDGQGQAATFNLDTAERIEVLRGPMATLYGSNAGGVIQVFSRDGQGRPSITAETLSGSDGLWKRRLGSEGEIDGVGYVLDASRMSSDGYREHSAVRRDQGFGKLTIRPDDRSTLRVVFSSLDQRNTDDPLGLTWQMARDNPRGVASQALDFNTRKSIRHRQGGIAYERRIGDGTLSLNAYGGARRVTQYLSIPSDVQQRPHPSTGLQTHAGGVVDFNRRFEGGGAQWQQPFGFGGGTLTLTGGLAYDRSEDDRQGYENFIVEGGVEHLGVRGRLRRDEINTVTSVDPYAHASWEVGRWTLQAGLRRNEVKIEVDDHYLSNGDDTGSRRYTRYAPALGASYAVTPALHVYVNAGKGTETPSLGELAYSAGGGGFNSALGPSRSEQIEAGIKALIGEDTRVDVAVFQIRTKDELVVAEAQGGRNSYRNAGNTLRRGAELSLDSRLSPQWRAAAAFTYLDATYDSSFTNGTNLIARGNRLPGVPEMNAYAEIAWTPRPWVTTGLEAVYRGKVYVEDTNTRAPAPAYTVLNWRTQFEQTHGPWTFRQLFRLDNLLDKQYIGSVIVGDGNRRYYEPAPGIAWYAGASVQYTF</sequence>
<dbReference type="EMBL" id="FLRC01000033">
    <property type="protein sequence ID" value="SBT26422.1"/>
    <property type="molecule type" value="Genomic_DNA"/>
</dbReference>
<evidence type="ECO:0000256" key="8">
    <source>
        <dbReference type="ARBA" id="ARBA00023004"/>
    </source>
</evidence>
<dbReference type="Pfam" id="PF00593">
    <property type="entry name" value="TonB_dep_Rec_b-barrel"/>
    <property type="match status" value="1"/>
</dbReference>
<keyword evidence="11 14" id="KW-0472">Membrane</keyword>
<dbReference type="GO" id="GO:0015344">
    <property type="term" value="F:siderophore uptake transmembrane transporter activity"/>
    <property type="evidence" value="ECO:0007669"/>
    <property type="project" value="TreeGrafter"/>
</dbReference>
<dbReference type="PANTHER" id="PTHR32552">
    <property type="entry name" value="FERRICHROME IRON RECEPTOR-RELATED"/>
    <property type="match status" value="1"/>
</dbReference>
<keyword evidence="9" id="KW-0406">Ion transport</keyword>
<keyword evidence="3 14" id="KW-0813">Transport</keyword>
<dbReference type="EMBL" id="LT907988">
    <property type="protein sequence ID" value="SOE46662.1"/>
    <property type="molecule type" value="Genomic_DNA"/>
</dbReference>
<evidence type="ECO:0000259" key="18">
    <source>
        <dbReference type="Pfam" id="PF00593"/>
    </source>
</evidence>
<dbReference type="PROSITE" id="PS52016">
    <property type="entry name" value="TONB_DEPENDENT_REC_3"/>
    <property type="match status" value="1"/>
</dbReference>
<dbReference type="InterPro" id="IPR012910">
    <property type="entry name" value="Plug_dom"/>
</dbReference>
<dbReference type="Gene3D" id="2.40.170.20">
    <property type="entry name" value="TonB-dependent receptor, beta-barrel domain"/>
    <property type="match status" value="1"/>
</dbReference>
<dbReference type="KEGG" id="odi:ODI_R0397"/>
<evidence type="ECO:0000256" key="3">
    <source>
        <dbReference type="ARBA" id="ARBA00022448"/>
    </source>
</evidence>
<evidence type="ECO:0000313" key="21">
    <source>
        <dbReference type="EMBL" id="SOE46662.1"/>
    </source>
</evidence>
<evidence type="ECO:0000256" key="16">
    <source>
        <dbReference type="RuleBase" id="RU003357"/>
    </source>
</evidence>
<dbReference type="STRING" id="1851544.ODI_04195"/>
<protein>
    <submittedName>
        <fullName evidence="20">Probable tonB-dependent receptor yncD</fullName>
    </submittedName>
</protein>
<keyword evidence="6 14" id="KW-0812">Transmembrane</keyword>
<dbReference type="CDD" id="cd01347">
    <property type="entry name" value="ligand_gated_channel"/>
    <property type="match status" value="1"/>
</dbReference>
<dbReference type="PROSITE" id="PS00430">
    <property type="entry name" value="TONB_DEPENDENT_REC_1"/>
    <property type="match status" value="1"/>
</dbReference>
<gene>
    <name evidence="20" type="ORF">ODI_04195</name>
    <name evidence="21" type="ORF">ODI_R0397</name>
</gene>
<name>A0A1C3K4L2_9BURK</name>
<evidence type="ECO:0000256" key="2">
    <source>
        <dbReference type="ARBA" id="ARBA00009810"/>
    </source>
</evidence>
<dbReference type="RefSeq" id="WP_082985387.1">
    <property type="nucleotide sequence ID" value="NZ_LT907988.1"/>
</dbReference>
<keyword evidence="5" id="KW-0410">Iron transport</keyword>
<evidence type="ECO:0000256" key="6">
    <source>
        <dbReference type="ARBA" id="ARBA00022692"/>
    </source>
</evidence>
<keyword evidence="10 15" id="KW-0798">TonB box</keyword>
<evidence type="ECO:0000256" key="15">
    <source>
        <dbReference type="PROSITE-ProRule" id="PRU10143"/>
    </source>
</evidence>
<dbReference type="GO" id="GO:0009279">
    <property type="term" value="C:cell outer membrane"/>
    <property type="evidence" value="ECO:0007669"/>
    <property type="project" value="UniProtKB-SubCell"/>
</dbReference>
<dbReference type="Pfam" id="PF07715">
    <property type="entry name" value="Plug"/>
    <property type="match status" value="1"/>
</dbReference>
<feature type="signal peptide" evidence="17">
    <location>
        <begin position="1"/>
        <end position="43"/>
    </location>
</feature>
<keyword evidence="22" id="KW-1185">Reference proteome</keyword>
<keyword evidence="8" id="KW-0408">Iron</keyword>
<keyword evidence="7 17" id="KW-0732">Signal</keyword>
<reference evidence="20 22" key="1">
    <citation type="submission" date="2016-06" db="EMBL/GenBank/DDBJ databases">
        <authorList>
            <person name="Kjaerup R.B."/>
            <person name="Dalgaard T.S."/>
            <person name="Juul-Madsen H.R."/>
        </authorList>
    </citation>
    <scope>NUCLEOTIDE SEQUENCE [LARGE SCALE GENOMIC DNA]</scope>
    <source>
        <strain evidence="20">Orrdi1</strain>
    </source>
</reference>
<evidence type="ECO:0000256" key="7">
    <source>
        <dbReference type="ARBA" id="ARBA00022729"/>
    </source>
</evidence>
<evidence type="ECO:0000256" key="4">
    <source>
        <dbReference type="ARBA" id="ARBA00022452"/>
    </source>
</evidence>
<evidence type="ECO:0000259" key="19">
    <source>
        <dbReference type="Pfam" id="PF07715"/>
    </source>
</evidence>
<dbReference type="AlphaFoldDB" id="A0A1C3K4L2"/>
<comment type="similarity">
    <text evidence="2 14 16">Belongs to the TonB-dependent receptor family.</text>
</comment>
<dbReference type="OrthoDB" id="9760620at2"/>
<accession>A0A1C3K4L2</accession>
<dbReference type="InterPro" id="IPR039426">
    <property type="entry name" value="TonB-dep_rcpt-like"/>
</dbReference>
<comment type="subcellular location">
    <subcellularLocation>
        <location evidence="1 14">Cell outer membrane</location>
        <topology evidence="1 14">Multi-pass membrane protein</topology>
    </subcellularLocation>
</comment>
<evidence type="ECO:0000313" key="22">
    <source>
        <dbReference type="Proteomes" id="UP000078558"/>
    </source>
</evidence>
<dbReference type="SUPFAM" id="SSF56935">
    <property type="entry name" value="Porins"/>
    <property type="match status" value="1"/>
</dbReference>
<evidence type="ECO:0000256" key="1">
    <source>
        <dbReference type="ARBA" id="ARBA00004571"/>
    </source>
</evidence>
<feature type="domain" description="TonB-dependent receptor plug" evidence="19">
    <location>
        <begin position="70"/>
        <end position="177"/>
    </location>
</feature>
<proteinExistence type="inferred from homology"/>